<evidence type="ECO:0000313" key="2">
    <source>
        <dbReference type="Proteomes" id="UP000014480"/>
    </source>
</evidence>
<gene>
    <name evidence="1" type="ORF">Cob_v006923</name>
</gene>
<organism evidence="1 2">
    <name type="scientific">Colletotrichum orbiculare (strain 104-T / ATCC 96160 / CBS 514.97 / LARS 414 / MAFF 240422)</name>
    <name type="common">Cucumber anthracnose fungus</name>
    <name type="synonym">Colletotrichum lagenarium</name>
    <dbReference type="NCBI Taxonomy" id="1213857"/>
    <lineage>
        <taxon>Eukaryota</taxon>
        <taxon>Fungi</taxon>
        <taxon>Dikarya</taxon>
        <taxon>Ascomycota</taxon>
        <taxon>Pezizomycotina</taxon>
        <taxon>Sordariomycetes</taxon>
        <taxon>Hypocreomycetidae</taxon>
        <taxon>Glomerellales</taxon>
        <taxon>Glomerellaceae</taxon>
        <taxon>Colletotrichum</taxon>
        <taxon>Colletotrichum orbiculare species complex</taxon>
    </lineage>
</organism>
<accession>A0A484FPL0</accession>
<keyword evidence="2" id="KW-1185">Reference proteome</keyword>
<dbReference type="AlphaFoldDB" id="A0A484FPL0"/>
<dbReference type="EMBL" id="AMCV02000018">
    <property type="protein sequence ID" value="TDZ20230.1"/>
    <property type="molecule type" value="Genomic_DNA"/>
</dbReference>
<comment type="caution">
    <text evidence="1">The sequence shown here is derived from an EMBL/GenBank/DDBJ whole genome shotgun (WGS) entry which is preliminary data.</text>
</comment>
<evidence type="ECO:0000313" key="1">
    <source>
        <dbReference type="EMBL" id="TDZ20230.1"/>
    </source>
</evidence>
<dbReference type="Proteomes" id="UP000014480">
    <property type="component" value="Unassembled WGS sequence"/>
</dbReference>
<name>A0A484FPL0_COLOR</name>
<proteinExistence type="predicted"/>
<protein>
    <submittedName>
        <fullName evidence="1">Uncharacterized protein</fullName>
    </submittedName>
</protein>
<reference evidence="2" key="1">
    <citation type="journal article" date="2013" name="New Phytol.">
        <title>Comparative genomic and transcriptomic analyses reveal the hemibiotrophic stage shift of Colletotrichum fungi.</title>
        <authorList>
            <person name="Gan P."/>
            <person name="Ikeda K."/>
            <person name="Irieda H."/>
            <person name="Narusaka M."/>
            <person name="O'Connell R.J."/>
            <person name="Narusaka Y."/>
            <person name="Takano Y."/>
            <person name="Kubo Y."/>
            <person name="Shirasu K."/>
        </authorList>
    </citation>
    <scope>NUCLEOTIDE SEQUENCE [LARGE SCALE GENOMIC DNA]</scope>
    <source>
        <strain evidence="2">104-T / ATCC 96160 / CBS 514.97 / LARS 414 / MAFF 240422</strain>
    </source>
</reference>
<sequence>MLPPLLPRFSSLHDAYKYSYEYPLEVLLDDQILKSSGHSCPLPPPDRCLRTAAGPGCTSQQSLAKQICSQG</sequence>
<reference evidence="2" key="2">
    <citation type="journal article" date="2019" name="Mol. Plant Microbe Interact.">
        <title>Genome sequence resources for four phytopathogenic fungi from the Colletotrichum orbiculare species complex.</title>
        <authorList>
            <person name="Gan P."/>
            <person name="Tsushima A."/>
            <person name="Narusaka M."/>
            <person name="Narusaka Y."/>
            <person name="Takano Y."/>
            <person name="Kubo Y."/>
            <person name="Shirasu K."/>
        </authorList>
    </citation>
    <scope>GENOME REANNOTATION</scope>
    <source>
        <strain evidence="2">104-T / ATCC 96160 / CBS 514.97 / LARS 414 / MAFF 240422</strain>
    </source>
</reference>